<evidence type="ECO:0000313" key="2">
    <source>
        <dbReference type="Proteomes" id="UP000199492"/>
    </source>
</evidence>
<dbReference type="Proteomes" id="UP000199492">
    <property type="component" value="Unassembled WGS sequence"/>
</dbReference>
<evidence type="ECO:0000313" key="1">
    <source>
        <dbReference type="EMBL" id="SDI60567.1"/>
    </source>
</evidence>
<dbReference type="EMBL" id="FNCZ01000014">
    <property type="protein sequence ID" value="SDI60567.1"/>
    <property type="molecule type" value="Genomic_DNA"/>
</dbReference>
<name>A0A1G8LYI2_9FLAO</name>
<keyword evidence="2" id="KW-1185">Reference proteome</keyword>
<gene>
    <name evidence="1" type="ORF">SAMN04489796_11422</name>
</gene>
<protein>
    <submittedName>
        <fullName evidence="1">Uncharacterized protein</fullName>
    </submittedName>
</protein>
<proteinExistence type="predicted"/>
<accession>A0A1G8LYI2</accession>
<dbReference type="AlphaFoldDB" id="A0A1G8LYI2"/>
<sequence length="187" mass="22195">MTKNWYLNSNDDLTKIARNYGLNNWNELTEFIQGLPYGRNKNRTDFKLVLIEKKGTCSSKHSTLKEIANRNNFPDVKLILGMYKMNNSNTPKIGNELSKYAIEYLPEAHCYLKINNVRIDLTTKRSNFKKIESDIIEELEIQPNQVAEFKIDYHKNFIRNWLTKTDLNFTFDQIWHIREQCIRNLAE</sequence>
<dbReference type="RefSeq" id="WP_245710307.1">
    <property type="nucleotide sequence ID" value="NZ_FNCZ01000014.1"/>
</dbReference>
<organism evidence="1 2">
    <name type="scientific">Winogradskyella thalassocola</name>
    <dbReference type="NCBI Taxonomy" id="262004"/>
    <lineage>
        <taxon>Bacteria</taxon>
        <taxon>Pseudomonadati</taxon>
        <taxon>Bacteroidota</taxon>
        <taxon>Flavobacteriia</taxon>
        <taxon>Flavobacteriales</taxon>
        <taxon>Flavobacteriaceae</taxon>
        <taxon>Winogradskyella</taxon>
    </lineage>
</organism>
<dbReference type="STRING" id="262004.SAMN04489796_11422"/>
<reference evidence="2" key="1">
    <citation type="submission" date="2016-10" db="EMBL/GenBank/DDBJ databases">
        <authorList>
            <person name="Varghese N."/>
            <person name="Submissions S."/>
        </authorList>
    </citation>
    <scope>NUCLEOTIDE SEQUENCE [LARGE SCALE GENOMIC DNA]</scope>
    <source>
        <strain evidence="2">DSM 15363</strain>
    </source>
</reference>